<comment type="similarity">
    <text evidence="1 2">Belongs to the small heat shock protein (HSP20) family.</text>
</comment>
<evidence type="ECO:0000256" key="2">
    <source>
        <dbReference type="RuleBase" id="RU003616"/>
    </source>
</evidence>
<reference evidence="4 5" key="1">
    <citation type="submission" date="2021-03" db="EMBL/GenBank/DDBJ databases">
        <title>Sequencing the genomes of 1000 actinobacteria strains.</title>
        <authorList>
            <person name="Klenk H.-P."/>
        </authorList>
    </citation>
    <scope>NUCLEOTIDE SEQUENCE [LARGE SCALE GENOMIC DNA]</scope>
    <source>
        <strain evidence="4 5">DSM 44580</strain>
    </source>
</reference>
<evidence type="ECO:0000313" key="4">
    <source>
        <dbReference type="EMBL" id="MBP2479520.1"/>
    </source>
</evidence>
<dbReference type="PROSITE" id="PS01031">
    <property type="entry name" value="SHSP"/>
    <property type="match status" value="1"/>
</dbReference>
<evidence type="ECO:0000313" key="5">
    <source>
        <dbReference type="Proteomes" id="UP001519363"/>
    </source>
</evidence>
<organism evidence="4 5">
    <name type="scientific">Crossiella equi</name>
    <dbReference type="NCBI Taxonomy" id="130796"/>
    <lineage>
        <taxon>Bacteria</taxon>
        <taxon>Bacillati</taxon>
        <taxon>Actinomycetota</taxon>
        <taxon>Actinomycetes</taxon>
        <taxon>Pseudonocardiales</taxon>
        <taxon>Pseudonocardiaceae</taxon>
        <taxon>Crossiella</taxon>
    </lineage>
</organism>
<sequence length="135" mass="15182">MTALTRRTSWPTLPDIAAWLEGGLFGHQPIHLEEYDESGVHVVRADLPGLRSADDVHVHLAGDRLTIQAERQEEARQKYRSEIRYGQFVRTLTLPPGADKDKVRASYRNGVLEIRVPVIEPQEGQRIPVAHENGG</sequence>
<dbReference type="CDD" id="cd06464">
    <property type="entry name" value="ACD_sHsps-like"/>
    <property type="match status" value="1"/>
</dbReference>
<dbReference type="InterPro" id="IPR008978">
    <property type="entry name" value="HSP20-like_chaperone"/>
</dbReference>
<dbReference type="RefSeq" id="WP_086780802.1">
    <property type="nucleotide sequence ID" value="NZ_JAGIOO010000001.1"/>
</dbReference>
<accession>A0ABS5ASH2</accession>
<dbReference type="InterPro" id="IPR031107">
    <property type="entry name" value="Small_HSP"/>
</dbReference>
<dbReference type="SUPFAM" id="SSF49764">
    <property type="entry name" value="HSP20-like chaperones"/>
    <property type="match status" value="1"/>
</dbReference>
<protein>
    <submittedName>
        <fullName evidence="4">HSP20 family molecular chaperone IbpA</fullName>
    </submittedName>
</protein>
<dbReference type="Pfam" id="PF00011">
    <property type="entry name" value="HSP20"/>
    <property type="match status" value="1"/>
</dbReference>
<feature type="domain" description="SHSP" evidence="3">
    <location>
        <begin position="21"/>
        <end position="132"/>
    </location>
</feature>
<gene>
    <name evidence="4" type="ORF">JOF53_008392</name>
</gene>
<name>A0ABS5ASH2_9PSEU</name>
<dbReference type="EMBL" id="JAGIOO010000001">
    <property type="protein sequence ID" value="MBP2479520.1"/>
    <property type="molecule type" value="Genomic_DNA"/>
</dbReference>
<dbReference type="InterPro" id="IPR002068">
    <property type="entry name" value="A-crystallin/Hsp20_dom"/>
</dbReference>
<dbReference type="Gene3D" id="2.60.40.790">
    <property type="match status" value="1"/>
</dbReference>
<dbReference type="PANTHER" id="PTHR11527">
    <property type="entry name" value="HEAT-SHOCK PROTEIN 20 FAMILY MEMBER"/>
    <property type="match status" value="1"/>
</dbReference>
<proteinExistence type="inferred from homology"/>
<evidence type="ECO:0000256" key="1">
    <source>
        <dbReference type="PROSITE-ProRule" id="PRU00285"/>
    </source>
</evidence>
<comment type="caution">
    <text evidence="4">The sequence shown here is derived from an EMBL/GenBank/DDBJ whole genome shotgun (WGS) entry which is preliminary data.</text>
</comment>
<keyword evidence="5" id="KW-1185">Reference proteome</keyword>
<evidence type="ECO:0000259" key="3">
    <source>
        <dbReference type="PROSITE" id="PS01031"/>
    </source>
</evidence>
<dbReference type="Proteomes" id="UP001519363">
    <property type="component" value="Unassembled WGS sequence"/>
</dbReference>